<comment type="catalytic activity">
    <reaction evidence="1">
        <text>ATP + protein L-histidine = ADP + protein N-phospho-L-histidine.</text>
        <dbReference type="EC" id="2.7.13.3"/>
    </reaction>
</comment>
<dbReference type="SUPFAM" id="SSF47226">
    <property type="entry name" value="Histidine-containing phosphotransfer domain, HPT domain"/>
    <property type="match status" value="1"/>
</dbReference>
<comment type="PTM">
    <text evidence="11">Phosphorylated by RcsC.</text>
</comment>
<evidence type="ECO:0000256" key="4">
    <source>
        <dbReference type="ARBA" id="ARBA00022553"/>
    </source>
</evidence>
<accession>A0A4R3Z898</accession>
<evidence type="ECO:0000256" key="7">
    <source>
        <dbReference type="ARBA" id="ARBA00022840"/>
    </source>
</evidence>
<name>A0A4R3Z898_9GAMM</name>
<dbReference type="InterPro" id="IPR003594">
    <property type="entry name" value="HATPase_dom"/>
</dbReference>
<dbReference type="EMBL" id="SMCR01000001">
    <property type="protein sequence ID" value="TCW00290.1"/>
    <property type="molecule type" value="Genomic_DNA"/>
</dbReference>
<dbReference type="InterPro" id="IPR038616">
    <property type="entry name" value="RcsD_ABL_sf"/>
</dbReference>
<keyword evidence="10 11" id="KW-0472">Membrane</keyword>
<evidence type="ECO:0000256" key="8">
    <source>
        <dbReference type="ARBA" id="ARBA00022989"/>
    </source>
</evidence>
<evidence type="ECO:0000256" key="10">
    <source>
        <dbReference type="ARBA" id="ARBA00023136"/>
    </source>
</evidence>
<dbReference type="InterPro" id="IPR036890">
    <property type="entry name" value="HATPase_C_sf"/>
</dbReference>
<keyword evidence="3 11" id="KW-1003">Cell membrane</keyword>
<evidence type="ECO:0000256" key="13">
    <source>
        <dbReference type="SAM" id="MobiDB-lite"/>
    </source>
</evidence>
<dbReference type="SMART" id="SM00387">
    <property type="entry name" value="HATPase_c"/>
    <property type="match status" value="1"/>
</dbReference>
<keyword evidence="6 11" id="KW-0547">Nucleotide-binding</keyword>
<dbReference type="Gene3D" id="3.30.565.10">
    <property type="entry name" value="Histidine kinase-like ATPase, C-terminal domain"/>
    <property type="match status" value="1"/>
</dbReference>
<dbReference type="NCBIfam" id="NF007907">
    <property type="entry name" value="PRK10618.1"/>
    <property type="match status" value="1"/>
</dbReference>
<feature type="transmembrane region" description="Helical" evidence="11">
    <location>
        <begin position="306"/>
        <end position="326"/>
    </location>
</feature>
<sequence length="929" mass="104939">MKRTKNVFFTSTALSRGFMAFIVMLLLALWLFCFHTVNAYLVERKHNLNTISNAIQKRIDNYRFVAYQLYESNIGASAVADAANGAQETRLRPDVYYVEKPHKKTDALIFGSHENASFSLAIAMSGYLDILWGSETNNYSMYYLNGSDNSLTLISTQPLRDITPRFKDSYISALVDSRRAEMLAQANVLDERESFSPLRKHRFQNDYYLTQRIIFNQPGHLPTVIAFDLPINDVIPLNMARANFSLVTSNDNSAADEGDEDSGLYTQSRINGSHLEFSVPFANSPLTLVYRVPMSSLVLDMMRNNFWLIAIDLLLLALAMAGLFLVRRNFLHPSDNMASAIESQQALSNEVITNLPLGLLVYNFSTNQLIASNKIADHLLPHLSLQKIANLAESHQGIIQATVNNEVYEIRTFKSQLSPNTWLFQLLDQDKEVLVNKKLQQAQRELNKNHQARRSILKNLQNELDEPLVELNMLIDQLDADYPEADADLAENQGSAASRASTDEATSVVSTQRPAGERRQWVGQLRLQSRSLGTMFENICLLNSIESGEYKSNPERFLPQQLLETLLKSRLPQIRQKGLDLFSHYRLPYGQLYVGDAEALAKALLLVIDYAIITTHFGKIETSVDRDPQREGHLLFTVSDTGQGIGREELANVEQPFISPAQADHYRRGSGLSWFLCDQLCKKMGGRLEIRSHDGIGTLYTLQLALPEADEENEAGENILDDTLVLLDIANEQVRRITSDMLSRWGAECLYADEQHLAQEHDLLITDDISRLEDFAILLDGHESGILSLTPRRMRANHNLAITLLDAILQLIELRLGQSDNLQYADFSPSGDFESERKQLSSGDYYTLFAETVPDDVKRLYTEAEKGDLPALAQTAHRLKGVFAMLDLEPGKQLCETLEQHIKQQDHLIIGNKIREIDDFVTKLLQHAR</sequence>
<dbReference type="PANTHER" id="PTHR45339">
    <property type="entry name" value="HYBRID SIGNAL TRANSDUCTION HISTIDINE KINASE J"/>
    <property type="match status" value="1"/>
</dbReference>
<evidence type="ECO:0000256" key="12">
    <source>
        <dbReference type="PROSITE-ProRule" id="PRU00110"/>
    </source>
</evidence>
<dbReference type="RefSeq" id="WP_131863855.1">
    <property type="nucleotide sequence ID" value="NZ_SMCR01000001.1"/>
</dbReference>
<dbReference type="GO" id="GO:0009927">
    <property type="term" value="F:histidine phosphotransfer kinase activity"/>
    <property type="evidence" value="ECO:0007669"/>
    <property type="project" value="InterPro"/>
</dbReference>
<evidence type="ECO:0000259" key="15">
    <source>
        <dbReference type="PROSITE" id="PS50894"/>
    </source>
</evidence>
<keyword evidence="7 11" id="KW-0067">ATP-binding</keyword>
<comment type="caution">
    <text evidence="11">Lacks conserved residue(s) required for the propagation of feature annotation.</text>
</comment>
<dbReference type="PROSITE" id="PS50109">
    <property type="entry name" value="HIS_KIN"/>
    <property type="match status" value="1"/>
</dbReference>
<feature type="compositionally biased region" description="Polar residues" evidence="13">
    <location>
        <begin position="492"/>
        <end position="513"/>
    </location>
</feature>
<dbReference type="InterPro" id="IPR005467">
    <property type="entry name" value="His_kinase_dom"/>
</dbReference>
<evidence type="ECO:0000313" key="17">
    <source>
        <dbReference type="Proteomes" id="UP000295719"/>
    </source>
</evidence>
<dbReference type="OrthoDB" id="6414457at2"/>
<comment type="subunit">
    <text evidence="11">Interacts with RcsC and RcsB.</text>
</comment>
<keyword evidence="11" id="KW-0997">Cell inner membrane</keyword>
<comment type="caution">
    <text evidence="16">The sequence shown here is derived from an EMBL/GenBank/DDBJ whole genome shotgun (WGS) entry which is preliminary data.</text>
</comment>
<feature type="domain" description="HPt" evidence="15">
    <location>
        <begin position="838"/>
        <end position="929"/>
    </location>
</feature>
<keyword evidence="5 11" id="KW-0812">Transmembrane</keyword>
<comment type="similarity">
    <text evidence="11">Belongs to the RcsD family.</text>
</comment>
<dbReference type="EC" id="2.7.2.-" evidence="11"/>
<dbReference type="InterPro" id="IPR030861">
    <property type="entry name" value="Ptransferase_RcsD"/>
</dbReference>
<feature type="domain" description="Histidine kinase" evidence="14">
    <location>
        <begin position="459"/>
        <end position="708"/>
    </location>
</feature>
<comment type="function">
    <text evidence="11">Component of the Rcs signaling system, which controls transcription of numerous genes. RcsD is a phosphotransfer intermediate between the sensor kinase RcsC and the response regulator RcsB. It acquires a phosphoryl group from RcsC and transfers it to RcsB.</text>
</comment>
<proteinExistence type="inferred from homology"/>
<evidence type="ECO:0000256" key="9">
    <source>
        <dbReference type="ARBA" id="ARBA00023012"/>
    </source>
</evidence>
<dbReference type="Gene3D" id="1.20.120.160">
    <property type="entry name" value="HPT domain"/>
    <property type="match status" value="1"/>
</dbReference>
<reference evidence="16 17" key="1">
    <citation type="submission" date="2019-03" db="EMBL/GenBank/DDBJ databases">
        <title>Genomic Encyclopedia of Type Strains, Phase IV (KMG-IV): sequencing the most valuable type-strain genomes for metagenomic binning, comparative biology and taxonomic classification.</title>
        <authorList>
            <person name="Goeker M."/>
        </authorList>
    </citation>
    <scope>NUCLEOTIDE SEQUENCE [LARGE SCALE GENOMIC DNA]</scope>
    <source>
        <strain evidence="16 17">DSM 19580</strain>
    </source>
</reference>
<dbReference type="CDD" id="cd00088">
    <property type="entry name" value="HPT"/>
    <property type="match status" value="1"/>
</dbReference>
<dbReference type="GO" id="GO:0000155">
    <property type="term" value="F:phosphorelay sensor kinase activity"/>
    <property type="evidence" value="ECO:0007669"/>
    <property type="project" value="UniProtKB-ARBA"/>
</dbReference>
<evidence type="ECO:0000256" key="3">
    <source>
        <dbReference type="ARBA" id="ARBA00022475"/>
    </source>
</evidence>
<dbReference type="GO" id="GO:0005524">
    <property type="term" value="F:ATP binding"/>
    <property type="evidence" value="ECO:0007669"/>
    <property type="project" value="UniProtKB-UniRule"/>
</dbReference>
<protein>
    <recommendedName>
        <fullName evidence="11">Phosphotransferase RcsD</fullName>
        <ecNumber evidence="11">2.7.2.-</ecNumber>
    </recommendedName>
    <alternativeName>
        <fullName evidence="11">Phosphotransfer intermediate RcsD</fullName>
    </alternativeName>
</protein>
<dbReference type="PROSITE" id="PS50894">
    <property type="entry name" value="HPT"/>
    <property type="match status" value="1"/>
</dbReference>
<keyword evidence="8 11" id="KW-1133">Transmembrane helix</keyword>
<dbReference type="HAMAP" id="MF_00980">
    <property type="entry name" value="RcsD"/>
    <property type="match status" value="1"/>
</dbReference>
<keyword evidence="9 11" id="KW-0902">Two-component regulatory system</keyword>
<dbReference type="Pfam" id="PF01627">
    <property type="entry name" value="Hpt"/>
    <property type="match status" value="1"/>
</dbReference>
<dbReference type="InterPro" id="IPR032306">
    <property type="entry name" value="RcsD_ABL"/>
</dbReference>
<evidence type="ECO:0000313" key="16">
    <source>
        <dbReference type="EMBL" id="TCW00290.1"/>
    </source>
</evidence>
<keyword evidence="4 11" id="KW-0597">Phosphoprotein</keyword>
<feature type="region of interest" description="Disordered" evidence="13">
    <location>
        <begin position="490"/>
        <end position="515"/>
    </location>
</feature>
<keyword evidence="11" id="KW-0808">Transferase</keyword>
<evidence type="ECO:0000256" key="5">
    <source>
        <dbReference type="ARBA" id="ARBA00022692"/>
    </source>
</evidence>
<evidence type="ECO:0000256" key="2">
    <source>
        <dbReference type="ARBA" id="ARBA00004651"/>
    </source>
</evidence>
<evidence type="ECO:0000259" key="14">
    <source>
        <dbReference type="PROSITE" id="PS50109"/>
    </source>
</evidence>
<organism evidence="16 17">
    <name type="scientific">Biostraticola tofi</name>
    <dbReference type="NCBI Taxonomy" id="466109"/>
    <lineage>
        <taxon>Bacteria</taxon>
        <taxon>Pseudomonadati</taxon>
        <taxon>Pseudomonadota</taxon>
        <taxon>Gammaproteobacteria</taxon>
        <taxon>Enterobacterales</taxon>
        <taxon>Bruguierivoracaceae</taxon>
        <taxon>Biostraticola</taxon>
    </lineage>
</organism>
<dbReference type="GO" id="GO:0016774">
    <property type="term" value="F:phosphotransferase activity, carboxyl group as acceptor"/>
    <property type="evidence" value="ECO:0007669"/>
    <property type="project" value="UniProtKB-UniRule"/>
</dbReference>
<dbReference type="GO" id="GO:0005886">
    <property type="term" value="C:plasma membrane"/>
    <property type="evidence" value="ECO:0007669"/>
    <property type="project" value="UniProtKB-SubCell"/>
</dbReference>
<evidence type="ECO:0000256" key="11">
    <source>
        <dbReference type="HAMAP-Rule" id="MF_00980"/>
    </source>
</evidence>
<dbReference type="InterPro" id="IPR036641">
    <property type="entry name" value="HPT_dom_sf"/>
</dbReference>
<dbReference type="Pfam" id="PF16359">
    <property type="entry name" value="RcsD_ABL"/>
    <property type="match status" value="1"/>
</dbReference>
<evidence type="ECO:0000256" key="1">
    <source>
        <dbReference type="ARBA" id="ARBA00000085"/>
    </source>
</evidence>
<dbReference type="Gene3D" id="3.40.50.11620">
    <property type="entry name" value="Phosphotransferase RcsD, RcsD-ABL domain"/>
    <property type="match status" value="1"/>
</dbReference>
<dbReference type="PANTHER" id="PTHR45339:SF1">
    <property type="entry name" value="HYBRID SIGNAL TRANSDUCTION HISTIDINE KINASE J"/>
    <property type="match status" value="1"/>
</dbReference>
<dbReference type="InterPro" id="IPR004358">
    <property type="entry name" value="Sig_transdc_His_kin-like_C"/>
</dbReference>
<dbReference type="InterPro" id="IPR008207">
    <property type="entry name" value="Sig_transdc_His_kin_Hpt_dom"/>
</dbReference>
<dbReference type="PRINTS" id="PR00344">
    <property type="entry name" value="BCTRLSENSOR"/>
</dbReference>
<feature type="modified residue" description="Phosphohistidine" evidence="11 12">
    <location>
        <position position="877"/>
    </location>
</feature>
<keyword evidence="17" id="KW-1185">Reference proteome</keyword>
<gene>
    <name evidence="11" type="primary">rcsD</name>
    <name evidence="16" type="ORF">EDC52_101639</name>
</gene>
<evidence type="ECO:0000256" key="6">
    <source>
        <dbReference type="ARBA" id="ARBA00022741"/>
    </source>
</evidence>
<keyword evidence="11 16" id="KW-0418">Kinase</keyword>
<dbReference type="Pfam" id="PF02518">
    <property type="entry name" value="HATPase_c"/>
    <property type="match status" value="1"/>
</dbReference>
<dbReference type="Proteomes" id="UP000295719">
    <property type="component" value="Unassembled WGS sequence"/>
</dbReference>
<dbReference type="AlphaFoldDB" id="A0A4R3Z898"/>
<comment type="subcellular location">
    <subcellularLocation>
        <location evidence="11">Cell inner membrane</location>
        <topology evidence="11">Multi-pass membrane protein</topology>
    </subcellularLocation>
    <subcellularLocation>
        <location evidence="2">Cell membrane</location>
        <topology evidence="2">Multi-pass membrane protein</topology>
    </subcellularLocation>
</comment>
<dbReference type="SUPFAM" id="SSF55874">
    <property type="entry name" value="ATPase domain of HSP90 chaperone/DNA topoisomerase II/histidine kinase"/>
    <property type="match status" value="1"/>
</dbReference>